<protein>
    <recommendedName>
        <fullName evidence="1">F-box domain-containing protein</fullName>
    </recommendedName>
</protein>
<dbReference type="Proteomes" id="UP000027730">
    <property type="component" value="Unassembled WGS sequence"/>
</dbReference>
<name>A0A074WGQ9_9PEZI</name>
<reference evidence="2 3" key="1">
    <citation type="journal article" date="2014" name="BMC Genomics">
        <title>Genome sequencing of four Aureobasidium pullulans varieties: biotechnological potential, stress tolerance, and description of new species.</title>
        <authorList>
            <person name="Gostin Ar C."/>
            <person name="Ohm R.A."/>
            <person name="Kogej T."/>
            <person name="Sonjak S."/>
            <person name="Turk M."/>
            <person name="Zajc J."/>
            <person name="Zalar P."/>
            <person name="Grube M."/>
            <person name="Sun H."/>
            <person name="Han J."/>
            <person name="Sharma A."/>
            <person name="Chiniquy J."/>
            <person name="Ngan C.Y."/>
            <person name="Lipzen A."/>
            <person name="Barry K."/>
            <person name="Grigoriev I.V."/>
            <person name="Gunde-Cimerman N."/>
        </authorList>
    </citation>
    <scope>NUCLEOTIDE SEQUENCE [LARGE SCALE GENOMIC DNA]</scope>
    <source>
        <strain evidence="2 3">CBS 147.97</strain>
    </source>
</reference>
<evidence type="ECO:0000313" key="2">
    <source>
        <dbReference type="EMBL" id="KEQ72280.1"/>
    </source>
</evidence>
<dbReference type="EMBL" id="KL584712">
    <property type="protein sequence ID" value="KEQ72280.1"/>
    <property type="molecule type" value="Genomic_DNA"/>
</dbReference>
<sequence>MDRLPTEVLQNICRFLSRHELVQFSLINKICWAASRPRFFHTVCVNFSSPQTLEATVERWTAVLQSSDSFAAVEHLQVVAKDLYSLSLSQRLENCGDHPLDPWRFCAIDDRSTRQLEHHAQWQKLEQLLKRLRGLRDLTWGCREQIPPCVLRYIHDRLPQCRLHMRNFSLRNLIQPPQVPIDIDPHELEIARSPCLYSIAMKYDYMYSDCANYNEDAVREMVASVAPSLKEVSLLYESSGCDPWLVAALRVPRQSWHRALISPLSLNTARGALNCLELATRITIDSLSVWSKLTDFSALRSLKLHHSIVPSELRWLTDHCRFDSLDTLIIKPDLAVEDNVEGLADATEDFLHALPPLRKLKLTGTYQQRTVISAIDHSGAFLQRLHLALTDDQSGSVPEPSSSGLASPDFSHTLQQRCPVLEDVSLCILRTQGDAHEVAIYRGLGKIPTLRKIHLSIYCSQSLSGDEEILRGVSLANSSASSDIEGRLSEVDKVLIDFAIDDTLAKSVFRTISAAKPAYATPLECLTLRVEAFGADGGWGSRHDLIKLLQYIGHSWTCTGTLRDDRPHECVLEEYDQEDQLDRNYMEESGELAKITNAQIIAALHRVWPESRNANWKDKWHSFPLDTTHTL</sequence>
<dbReference type="AlphaFoldDB" id="A0A074WGQ9"/>
<keyword evidence="3" id="KW-1185">Reference proteome</keyword>
<dbReference type="HOGENOM" id="CLU_024672_1_0_1"/>
<dbReference type="InterPro" id="IPR001810">
    <property type="entry name" value="F-box_dom"/>
</dbReference>
<evidence type="ECO:0000259" key="1">
    <source>
        <dbReference type="PROSITE" id="PS50181"/>
    </source>
</evidence>
<dbReference type="PROSITE" id="PS50181">
    <property type="entry name" value="FBOX"/>
    <property type="match status" value="1"/>
</dbReference>
<evidence type="ECO:0000313" key="3">
    <source>
        <dbReference type="Proteomes" id="UP000027730"/>
    </source>
</evidence>
<feature type="domain" description="F-box" evidence="1">
    <location>
        <begin position="1"/>
        <end position="29"/>
    </location>
</feature>
<dbReference type="OrthoDB" id="3945550at2759"/>
<organism evidence="2 3">
    <name type="scientific">Aureobasidium namibiae CBS 147.97</name>
    <dbReference type="NCBI Taxonomy" id="1043004"/>
    <lineage>
        <taxon>Eukaryota</taxon>
        <taxon>Fungi</taxon>
        <taxon>Dikarya</taxon>
        <taxon>Ascomycota</taxon>
        <taxon>Pezizomycotina</taxon>
        <taxon>Dothideomycetes</taxon>
        <taxon>Dothideomycetidae</taxon>
        <taxon>Dothideales</taxon>
        <taxon>Saccotheciaceae</taxon>
        <taxon>Aureobasidium</taxon>
    </lineage>
</organism>
<dbReference type="STRING" id="1043004.A0A074WGQ9"/>
<dbReference type="GeneID" id="25413798"/>
<accession>A0A074WGQ9</accession>
<gene>
    <name evidence="2" type="ORF">M436DRAFT_65044</name>
</gene>
<proteinExistence type="predicted"/>
<dbReference type="RefSeq" id="XP_013426358.1">
    <property type="nucleotide sequence ID" value="XM_013570904.1"/>
</dbReference>